<keyword evidence="2" id="KW-1185">Reference proteome</keyword>
<dbReference type="Proteomes" id="UP001055879">
    <property type="component" value="Linkage Group LG12"/>
</dbReference>
<organism evidence="1 2">
    <name type="scientific">Arctium lappa</name>
    <name type="common">Greater burdock</name>
    <name type="synonym">Lappa major</name>
    <dbReference type="NCBI Taxonomy" id="4217"/>
    <lineage>
        <taxon>Eukaryota</taxon>
        <taxon>Viridiplantae</taxon>
        <taxon>Streptophyta</taxon>
        <taxon>Embryophyta</taxon>
        <taxon>Tracheophyta</taxon>
        <taxon>Spermatophyta</taxon>
        <taxon>Magnoliopsida</taxon>
        <taxon>eudicotyledons</taxon>
        <taxon>Gunneridae</taxon>
        <taxon>Pentapetalae</taxon>
        <taxon>asterids</taxon>
        <taxon>campanulids</taxon>
        <taxon>Asterales</taxon>
        <taxon>Asteraceae</taxon>
        <taxon>Carduoideae</taxon>
        <taxon>Cardueae</taxon>
        <taxon>Arctiinae</taxon>
        <taxon>Arctium</taxon>
    </lineage>
</organism>
<name>A0ACB8YGP5_ARCLA</name>
<evidence type="ECO:0000313" key="1">
    <source>
        <dbReference type="EMBL" id="KAI3684892.1"/>
    </source>
</evidence>
<accession>A0ACB8YGP5</accession>
<proteinExistence type="predicted"/>
<dbReference type="EMBL" id="CM042058">
    <property type="protein sequence ID" value="KAI3684892.1"/>
    <property type="molecule type" value="Genomic_DNA"/>
</dbReference>
<protein>
    <submittedName>
        <fullName evidence="1">Uncharacterized protein</fullName>
    </submittedName>
</protein>
<evidence type="ECO:0000313" key="2">
    <source>
        <dbReference type="Proteomes" id="UP001055879"/>
    </source>
</evidence>
<sequence length="111" mass="12787">MPPLMATDDGYYNLRQLNLMVETGRLPVRLPEFLRLSSSSDENSKFSGSVSLLFPFGTIPSQYSLLFYFTKNMVSQMIKRFLKRNDTCDEPLQSSTWAELTHRSDDHGRSQ</sequence>
<comment type="caution">
    <text evidence="1">The sequence shown here is derived from an EMBL/GenBank/DDBJ whole genome shotgun (WGS) entry which is preliminary data.</text>
</comment>
<gene>
    <name evidence="1" type="ORF">L6452_34120</name>
</gene>
<reference evidence="2" key="1">
    <citation type="journal article" date="2022" name="Mol. Ecol. Resour.">
        <title>The genomes of chicory, endive, great burdock and yacon provide insights into Asteraceae palaeo-polyploidization history and plant inulin production.</title>
        <authorList>
            <person name="Fan W."/>
            <person name="Wang S."/>
            <person name="Wang H."/>
            <person name="Wang A."/>
            <person name="Jiang F."/>
            <person name="Liu H."/>
            <person name="Zhao H."/>
            <person name="Xu D."/>
            <person name="Zhang Y."/>
        </authorList>
    </citation>
    <scope>NUCLEOTIDE SEQUENCE [LARGE SCALE GENOMIC DNA]</scope>
    <source>
        <strain evidence="2">cv. Niubang</strain>
    </source>
</reference>
<reference evidence="1 2" key="2">
    <citation type="journal article" date="2022" name="Mol. Ecol. Resour.">
        <title>The genomes of chicory, endive, great burdock and yacon provide insights into Asteraceae paleo-polyploidization history and plant inulin production.</title>
        <authorList>
            <person name="Fan W."/>
            <person name="Wang S."/>
            <person name="Wang H."/>
            <person name="Wang A."/>
            <person name="Jiang F."/>
            <person name="Liu H."/>
            <person name="Zhao H."/>
            <person name="Xu D."/>
            <person name="Zhang Y."/>
        </authorList>
    </citation>
    <scope>NUCLEOTIDE SEQUENCE [LARGE SCALE GENOMIC DNA]</scope>
    <source>
        <strain evidence="2">cv. Niubang</strain>
    </source>
</reference>